<sequence length="247" mass="27366">MPHLPNDRRRCIAWVRLSGVDDDVITAARSWLEECRRKREKLDAEGGRWTDGGRKAYDAIELEILAAERKLAHVLGQQYAVVLDLDIVWDTGAPMPFVVCDGCRAAVVFYLPAVDSGWDGTCVTIVDPTSGSPKPFGVIEFEGVYEIKFGGLNDEAIGGHPLDGNGLVAYAAHEVINSQWIAEAERRNSIHPRHVGGWHTRMKHYVLCFHDETLECLASGLRTRQMNCSYRDAVHAVTTTLLGGPAR</sequence>
<keyword evidence="2" id="KW-1185">Reference proteome</keyword>
<proteinExistence type="predicted"/>
<comment type="caution">
    <text evidence="1">The sequence shown here is derived from an EMBL/GenBank/DDBJ whole genome shotgun (WGS) entry which is preliminary data.</text>
</comment>
<accession>A0A164NJT4</accession>
<protein>
    <submittedName>
        <fullName evidence="1">Uncharacterized protein</fullName>
    </submittedName>
</protein>
<evidence type="ECO:0000313" key="1">
    <source>
        <dbReference type="EMBL" id="KZM74439.1"/>
    </source>
</evidence>
<dbReference type="EMBL" id="LWGR01000005">
    <property type="protein sequence ID" value="KZM74439.1"/>
    <property type="molecule type" value="Genomic_DNA"/>
</dbReference>
<reference evidence="1 2" key="1">
    <citation type="submission" date="2016-04" db="EMBL/GenBank/DDBJ databases">
        <authorList>
            <person name="Evans L.H."/>
            <person name="Alamgir A."/>
            <person name="Owens N."/>
            <person name="Weber N.D."/>
            <person name="Virtaneva K."/>
            <person name="Barbian K."/>
            <person name="Babar A."/>
            <person name="Rosenke K."/>
        </authorList>
    </citation>
    <scope>NUCLEOTIDE SEQUENCE [LARGE SCALE GENOMIC DNA]</scope>
    <source>
        <strain evidence="1 2">IFM 0406</strain>
    </source>
</reference>
<organism evidence="1 2">
    <name type="scientific">Nocardia terpenica</name>
    <dbReference type="NCBI Taxonomy" id="455432"/>
    <lineage>
        <taxon>Bacteria</taxon>
        <taxon>Bacillati</taxon>
        <taxon>Actinomycetota</taxon>
        <taxon>Actinomycetes</taxon>
        <taxon>Mycobacteriales</taxon>
        <taxon>Nocardiaceae</taxon>
        <taxon>Nocardia</taxon>
    </lineage>
</organism>
<dbReference type="Proteomes" id="UP000076512">
    <property type="component" value="Unassembled WGS sequence"/>
</dbReference>
<name>A0A164NJT4_9NOCA</name>
<dbReference type="AlphaFoldDB" id="A0A164NJT4"/>
<evidence type="ECO:0000313" key="2">
    <source>
        <dbReference type="Proteomes" id="UP000076512"/>
    </source>
</evidence>
<gene>
    <name evidence="1" type="ORF">AWN90_25540</name>
</gene>